<evidence type="ECO:0000313" key="2">
    <source>
        <dbReference type="EMBL" id="MDR4952247.1"/>
    </source>
</evidence>
<dbReference type="Proteomes" id="UP001260959">
    <property type="component" value="Unassembled WGS sequence"/>
</dbReference>
<dbReference type="CDD" id="cd00093">
    <property type="entry name" value="HTH_XRE"/>
    <property type="match status" value="1"/>
</dbReference>
<proteinExistence type="predicted"/>
<feature type="domain" description="HTH cro/C1-type" evidence="1">
    <location>
        <begin position="65"/>
        <end position="121"/>
    </location>
</feature>
<evidence type="ECO:0000313" key="3">
    <source>
        <dbReference type="Proteomes" id="UP001260959"/>
    </source>
</evidence>
<protein>
    <submittedName>
        <fullName evidence="2">Helix-turn-helix transcriptional regulator</fullName>
    </submittedName>
</protein>
<sequence>MRDSKQLPQYFNSIGIIALYYLQIYQNYLCNPNGLHKSYDFLQNCIMAGLNEEDILLKNKIADRIKFLRANTGLSQSEFSKKYEIDRQILNRWESKNNKRGLTIYTIAKFCHLIGISLKDFFDFEA</sequence>
<keyword evidence="3" id="KW-1185">Reference proteome</keyword>
<dbReference type="PROSITE" id="PS50943">
    <property type="entry name" value="HTH_CROC1"/>
    <property type="match status" value="1"/>
</dbReference>
<dbReference type="InterPro" id="IPR010982">
    <property type="entry name" value="Lambda_DNA-bd_dom_sf"/>
</dbReference>
<evidence type="ECO:0000259" key="1">
    <source>
        <dbReference type="PROSITE" id="PS50943"/>
    </source>
</evidence>
<organism evidence="2 3">
    <name type="scientific">Chryseobacterium metallicongregator</name>
    <dbReference type="NCBI Taxonomy" id="3073042"/>
    <lineage>
        <taxon>Bacteria</taxon>
        <taxon>Pseudomonadati</taxon>
        <taxon>Bacteroidota</taxon>
        <taxon>Flavobacteriia</taxon>
        <taxon>Flavobacteriales</taxon>
        <taxon>Weeksellaceae</taxon>
        <taxon>Chryseobacterium group</taxon>
        <taxon>Chryseobacterium</taxon>
    </lineage>
</organism>
<dbReference type="Pfam" id="PF01381">
    <property type="entry name" value="HTH_3"/>
    <property type="match status" value="1"/>
</dbReference>
<dbReference type="EMBL" id="JAVIXS010000006">
    <property type="protein sequence ID" value="MDR4952247.1"/>
    <property type="molecule type" value="Genomic_DNA"/>
</dbReference>
<dbReference type="SMART" id="SM00530">
    <property type="entry name" value="HTH_XRE"/>
    <property type="match status" value="1"/>
</dbReference>
<reference evidence="2 3" key="1">
    <citation type="submission" date="2023-08" db="EMBL/GenBank/DDBJ databases">
        <authorList>
            <person name="Maltman C."/>
        </authorList>
    </citation>
    <scope>NUCLEOTIDE SEQUENCE [LARGE SCALE GENOMIC DNA]</scope>
    <source>
        <strain evidence="2 3">ES2</strain>
    </source>
</reference>
<name>A0ABU1E461_9FLAO</name>
<dbReference type="InterPro" id="IPR001387">
    <property type="entry name" value="Cro/C1-type_HTH"/>
</dbReference>
<dbReference type="Gene3D" id="1.10.260.40">
    <property type="entry name" value="lambda repressor-like DNA-binding domains"/>
    <property type="match status" value="1"/>
</dbReference>
<dbReference type="SUPFAM" id="SSF47413">
    <property type="entry name" value="lambda repressor-like DNA-binding domains"/>
    <property type="match status" value="1"/>
</dbReference>
<gene>
    <name evidence="2" type="ORF">REB14_08690</name>
</gene>
<dbReference type="RefSeq" id="WP_226798688.1">
    <property type="nucleotide sequence ID" value="NZ_JAVIXS010000006.1"/>
</dbReference>
<accession>A0ABU1E461</accession>
<comment type="caution">
    <text evidence="2">The sequence shown here is derived from an EMBL/GenBank/DDBJ whole genome shotgun (WGS) entry which is preliminary data.</text>
</comment>